<keyword evidence="6" id="KW-1185">Reference proteome</keyword>
<name>A0A4W3GZF8_CALMI</name>
<dbReference type="GO" id="GO:0005874">
    <property type="term" value="C:microtubule"/>
    <property type="evidence" value="ECO:0007669"/>
    <property type="project" value="UniProtKB-KW"/>
</dbReference>
<sequence>MTVKDLILYSVREHSGACARLEVLGVCVCGGGERCVGEGMRVRGCWGDSETLANTQYWSTALLAVARGASPAPGPGSGLSSLYSLRTRLSRGYNCVTWNPRPVEYWSDPKNIIDVALPSRSLTVCANHSSVAEYMQHVVGRARAMYQAGAYLHWYWRHGCEESDFLQAFQQLSCVEQEYSTAVGS</sequence>
<dbReference type="InParanoid" id="A0A4W3GZF8"/>
<protein>
    <submittedName>
        <fullName evidence="5">Tubulin alpha-2 chain-like</fullName>
    </submittedName>
</protein>
<dbReference type="GeneTree" id="ENSGT00940000166800"/>
<evidence type="ECO:0000256" key="2">
    <source>
        <dbReference type="ARBA" id="ARBA00022701"/>
    </source>
</evidence>
<accession>A0A4W3GZF8</accession>
<dbReference type="InterPro" id="IPR008280">
    <property type="entry name" value="Tub_FtsZ_C"/>
</dbReference>
<reference evidence="6" key="3">
    <citation type="journal article" date="2014" name="Nature">
        <title>Elephant shark genome provides unique insights into gnathostome evolution.</title>
        <authorList>
            <consortium name="International Elephant Shark Genome Sequencing Consortium"/>
            <person name="Venkatesh B."/>
            <person name="Lee A.P."/>
            <person name="Ravi V."/>
            <person name="Maurya A.K."/>
            <person name="Lian M.M."/>
            <person name="Swann J.B."/>
            <person name="Ohta Y."/>
            <person name="Flajnik M.F."/>
            <person name="Sutoh Y."/>
            <person name="Kasahara M."/>
            <person name="Hoon S."/>
            <person name="Gangu V."/>
            <person name="Roy S.W."/>
            <person name="Irimia M."/>
            <person name="Korzh V."/>
            <person name="Kondrychyn I."/>
            <person name="Lim Z.W."/>
            <person name="Tay B.H."/>
            <person name="Tohari S."/>
            <person name="Kong K.W."/>
            <person name="Ho S."/>
            <person name="Lorente-Galdos B."/>
            <person name="Quilez J."/>
            <person name="Marques-Bonet T."/>
            <person name="Raney B.J."/>
            <person name="Ingham P.W."/>
            <person name="Tay A."/>
            <person name="Hillier L.W."/>
            <person name="Minx P."/>
            <person name="Boehm T."/>
            <person name="Wilson R.K."/>
            <person name="Brenner S."/>
            <person name="Warren W.C."/>
        </authorList>
    </citation>
    <scope>NUCLEOTIDE SEQUENCE [LARGE SCALE GENOMIC DNA]</scope>
</reference>
<keyword evidence="4" id="KW-0342">GTP-binding</keyword>
<reference evidence="5" key="5">
    <citation type="submission" date="2025-09" db="UniProtKB">
        <authorList>
            <consortium name="Ensembl"/>
        </authorList>
    </citation>
    <scope>IDENTIFICATION</scope>
</reference>
<reference evidence="6" key="1">
    <citation type="journal article" date="2006" name="Science">
        <title>Ancient noncoding elements conserved in the human genome.</title>
        <authorList>
            <person name="Venkatesh B."/>
            <person name="Kirkness E.F."/>
            <person name="Loh Y.H."/>
            <person name="Halpern A.L."/>
            <person name="Lee A.P."/>
            <person name="Johnson J."/>
            <person name="Dandona N."/>
            <person name="Viswanathan L.D."/>
            <person name="Tay A."/>
            <person name="Venter J.C."/>
            <person name="Strausberg R.L."/>
            <person name="Brenner S."/>
        </authorList>
    </citation>
    <scope>NUCLEOTIDE SEQUENCE [LARGE SCALE GENOMIC DNA]</scope>
</reference>
<reference evidence="6" key="2">
    <citation type="journal article" date="2007" name="PLoS Biol.">
        <title>Survey sequencing and comparative analysis of the elephant shark (Callorhinchus milii) genome.</title>
        <authorList>
            <person name="Venkatesh B."/>
            <person name="Kirkness E.F."/>
            <person name="Loh Y.H."/>
            <person name="Halpern A.L."/>
            <person name="Lee A.P."/>
            <person name="Johnson J."/>
            <person name="Dandona N."/>
            <person name="Viswanathan L.D."/>
            <person name="Tay A."/>
            <person name="Venter J.C."/>
            <person name="Strausberg R.L."/>
            <person name="Brenner S."/>
        </authorList>
    </citation>
    <scope>NUCLEOTIDE SEQUENCE [LARGE SCALE GENOMIC DNA]</scope>
</reference>
<evidence type="ECO:0000313" key="5">
    <source>
        <dbReference type="Ensembl" id="ENSCMIP00000008460.1"/>
    </source>
</evidence>
<evidence type="ECO:0000256" key="1">
    <source>
        <dbReference type="ARBA" id="ARBA00009636"/>
    </source>
</evidence>
<reference evidence="5" key="4">
    <citation type="submission" date="2025-08" db="UniProtKB">
        <authorList>
            <consortium name="Ensembl"/>
        </authorList>
    </citation>
    <scope>IDENTIFICATION</scope>
</reference>
<evidence type="ECO:0000256" key="3">
    <source>
        <dbReference type="ARBA" id="ARBA00022741"/>
    </source>
</evidence>
<dbReference type="Ensembl" id="ENSCMIT00000008699.1">
    <property type="protein sequence ID" value="ENSCMIP00000008460.1"/>
    <property type="gene ID" value="ENSCMIG00000004546.1"/>
</dbReference>
<comment type="similarity">
    <text evidence="1">Belongs to the tubulin family.</text>
</comment>
<keyword evidence="3" id="KW-0547">Nucleotide-binding</keyword>
<organism evidence="5 6">
    <name type="scientific">Callorhinchus milii</name>
    <name type="common">Ghost shark</name>
    <dbReference type="NCBI Taxonomy" id="7868"/>
    <lineage>
        <taxon>Eukaryota</taxon>
        <taxon>Metazoa</taxon>
        <taxon>Chordata</taxon>
        <taxon>Craniata</taxon>
        <taxon>Vertebrata</taxon>
        <taxon>Chondrichthyes</taxon>
        <taxon>Holocephali</taxon>
        <taxon>Chimaeriformes</taxon>
        <taxon>Callorhinchidae</taxon>
        <taxon>Callorhinchus</taxon>
    </lineage>
</organism>
<dbReference type="Proteomes" id="UP000314986">
    <property type="component" value="Unassembled WGS sequence"/>
</dbReference>
<proteinExistence type="inferred from homology"/>
<dbReference type="GO" id="GO:0005525">
    <property type="term" value="F:GTP binding"/>
    <property type="evidence" value="ECO:0007669"/>
    <property type="project" value="UniProtKB-KW"/>
</dbReference>
<dbReference type="InterPro" id="IPR023123">
    <property type="entry name" value="Tubulin_C"/>
</dbReference>
<dbReference type="STRING" id="7868.ENSCMIP00000008460"/>
<evidence type="ECO:0000313" key="6">
    <source>
        <dbReference type="Proteomes" id="UP000314986"/>
    </source>
</evidence>
<dbReference type="SUPFAM" id="SSF55307">
    <property type="entry name" value="Tubulin C-terminal domain-like"/>
    <property type="match status" value="1"/>
</dbReference>
<evidence type="ECO:0000256" key="4">
    <source>
        <dbReference type="ARBA" id="ARBA00023134"/>
    </source>
</evidence>
<dbReference type="AlphaFoldDB" id="A0A4W3GZF8"/>
<dbReference type="Gene3D" id="1.10.287.600">
    <property type="entry name" value="Helix hairpin bin"/>
    <property type="match status" value="1"/>
</dbReference>
<keyword evidence="2" id="KW-0493">Microtubule</keyword>